<name>A0A224YYY6_9ACAR</name>
<protein>
    <submittedName>
        <fullName evidence="2">Serine carboxypeptidase</fullName>
    </submittedName>
</protein>
<keyword evidence="2" id="KW-0121">Carboxypeptidase</keyword>
<keyword evidence="2" id="KW-0645">Protease</keyword>
<dbReference type="InterPro" id="IPR029058">
    <property type="entry name" value="AB_hydrolase_fold"/>
</dbReference>
<sequence>MLDEQGRTAMSTQFTKILQAAARNTTIAAFMLAKTVFNLRMDGEKSLFANLTGYDDQESVLHTTKDAEVEQYMKYVNDSKVKEQLGIPIPDKVSLEKYRPAINLHLAPGDYFNNITDMFERVLGSQKVLILNGQMDDIFPPVLFEEYFRKMTWTGSAEFKEAPRMPWKMEDMQYGLTGYVKQCGNLTTALALRAGHYVGFHASEAVYYAVKRFIEGHKYSDGVENSINQGQPSLPSS</sequence>
<dbReference type="GO" id="GO:0006508">
    <property type="term" value="P:proteolysis"/>
    <property type="evidence" value="ECO:0007669"/>
    <property type="project" value="InterPro"/>
</dbReference>
<organism evidence="2">
    <name type="scientific">Rhipicephalus zambeziensis</name>
    <dbReference type="NCBI Taxonomy" id="60191"/>
    <lineage>
        <taxon>Eukaryota</taxon>
        <taxon>Metazoa</taxon>
        <taxon>Ecdysozoa</taxon>
        <taxon>Arthropoda</taxon>
        <taxon>Chelicerata</taxon>
        <taxon>Arachnida</taxon>
        <taxon>Acari</taxon>
        <taxon>Parasitiformes</taxon>
        <taxon>Ixodida</taxon>
        <taxon>Ixodoidea</taxon>
        <taxon>Ixodidae</taxon>
        <taxon>Rhipicephalinae</taxon>
        <taxon>Rhipicephalus</taxon>
        <taxon>Rhipicephalus</taxon>
    </lineage>
</organism>
<dbReference type="AlphaFoldDB" id="A0A224YYY6"/>
<dbReference type="EMBL" id="GFPF01011651">
    <property type="protein sequence ID" value="MAA22797.1"/>
    <property type="molecule type" value="Transcribed_RNA"/>
</dbReference>
<dbReference type="Pfam" id="PF00450">
    <property type="entry name" value="Peptidase_S10"/>
    <property type="match status" value="1"/>
</dbReference>
<reference evidence="2" key="1">
    <citation type="journal article" date="2017" name="Parasit. Vectors">
        <title>Sialotranscriptomics of Rhipicephalus zambeziensis reveals intricate expression profiles of secretory proteins and suggests tight temporal transcriptional regulation during blood-feeding.</title>
        <authorList>
            <person name="de Castro M.H."/>
            <person name="de Klerk D."/>
            <person name="Pienaar R."/>
            <person name="Rees D.J.G."/>
            <person name="Mans B.J."/>
        </authorList>
    </citation>
    <scope>NUCLEOTIDE SEQUENCE</scope>
    <source>
        <tissue evidence="2">Salivary glands</tissue>
    </source>
</reference>
<proteinExistence type="inferred from homology"/>
<dbReference type="InterPro" id="IPR001563">
    <property type="entry name" value="Peptidase_S10"/>
</dbReference>
<dbReference type="SUPFAM" id="SSF53474">
    <property type="entry name" value="alpha/beta-Hydrolases"/>
    <property type="match status" value="1"/>
</dbReference>
<dbReference type="Gene3D" id="3.40.50.1820">
    <property type="entry name" value="alpha/beta hydrolase"/>
    <property type="match status" value="1"/>
</dbReference>
<dbReference type="GO" id="GO:0004185">
    <property type="term" value="F:serine-type carboxypeptidase activity"/>
    <property type="evidence" value="ECO:0007669"/>
    <property type="project" value="InterPro"/>
</dbReference>
<evidence type="ECO:0000313" key="2">
    <source>
        <dbReference type="EMBL" id="MAA22797.1"/>
    </source>
</evidence>
<accession>A0A224YYY6</accession>
<comment type="similarity">
    <text evidence="1">Belongs to the peptidase S10 family.</text>
</comment>
<keyword evidence="2" id="KW-0378">Hydrolase</keyword>
<evidence type="ECO:0000256" key="1">
    <source>
        <dbReference type="ARBA" id="ARBA00009431"/>
    </source>
</evidence>